<dbReference type="PANTHER" id="PTHR10010">
    <property type="entry name" value="SOLUTE CARRIER FAMILY 34 SODIUM PHOSPHATE , MEMBER 2-RELATED"/>
    <property type="match status" value="1"/>
</dbReference>
<dbReference type="GO" id="GO:0044341">
    <property type="term" value="P:sodium-dependent phosphate transport"/>
    <property type="evidence" value="ECO:0007669"/>
    <property type="project" value="InterPro"/>
</dbReference>
<evidence type="ECO:0000256" key="6">
    <source>
        <dbReference type="ARBA" id="ARBA00023136"/>
    </source>
</evidence>
<sequence length="605" mass="65919">MESCVLFREKSPRFQTSNESRDLASHDTTAMKSSVTAEDMVAKLSKEIEMVEHTKSPEHLVRDLDTSTEALEKGFSGSNKTGGLADPVFVDEKVIEEILHIHHESEWSKLSSQEKTKLVASTIIKILGALGLLFTFICTLDLLSGGFRLLTGRTTGDIFSQSELLQNPVVGVIIGILATVFVQSSSTSTSIIVSLVTTGVIKVRDAIPIIMGANMGTSVTNTIVSLTHAGNVQEFGRAFAGATVHDMFNLLTICFLLPIEIITGYLERITGAITKNIHGGIGEDENPEFLKVITDPVTKLIVQIDKGLLNDWSTGREPLDNETLLKVYNQEGPCLLCKDSLADIPAGIILVVSSLVLMITCLIFLVKILHALLKGSIATVIQKTVNAQFVGSGYVAIAVGAIMTFLVQSSSVFTSALTPLVGIGVIEVDRVYPLTLGSNVGTTSTAILAALTAEGDDLRRSLQAALCHLFFNISGILLFYVVPAMRWPLPLCKTLGNTVAAYRWFAFVYVLGVFFVIPALLIGLSLITPWLLIILVIPFGALIVTVFQRNFAQYLPLRLRTWDFLPRPLRSLSFYDEAVFSRFSCCQKYVNGPETIVNPYTQNPP</sequence>
<comment type="similarity">
    <text evidence="2">Belongs to the SLC34A transporter family.</text>
</comment>
<protein>
    <submittedName>
        <fullName evidence="7">Uncharacterized protein</fullName>
    </submittedName>
</protein>
<organism evidence="7">
    <name type="scientific">Cyprideis torosa</name>
    <dbReference type="NCBI Taxonomy" id="163714"/>
    <lineage>
        <taxon>Eukaryota</taxon>
        <taxon>Metazoa</taxon>
        <taxon>Ecdysozoa</taxon>
        <taxon>Arthropoda</taxon>
        <taxon>Crustacea</taxon>
        <taxon>Oligostraca</taxon>
        <taxon>Ostracoda</taxon>
        <taxon>Podocopa</taxon>
        <taxon>Podocopida</taxon>
        <taxon>Cytherocopina</taxon>
        <taxon>Cytheroidea</taxon>
        <taxon>Cytherideidae</taxon>
        <taxon>Cyprideis</taxon>
    </lineage>
</organism>
<evidence type="ECO:0000256" key="4">
    <source>
        <dbReference type="ARBA" id="ARBA00022692"/>
    </source>
</evidence>
<evidence type="ECO:0000256" key="3">
    <source>
        <dbReference type="ARBA" id="ARBA00022475"/>
    </source>
</evidence>
<gene>
    <name evidence="7" type="ORF">CTOB1V02_LOCUS9423</name>
</gene>
<dbReference type="Pfam" id="PF02690">
    <property type="entry name" value="Na_Pi_cotrans"/>
    <property type="match status" value="2"/>
</dbReference>
<reference evidence="7" key="1">
    <citation type="submission" date="2020-11" db="EMBL/GenBank/DDBJ databases">
        <authorList>
            <person name="Tran Van P."/>
        </authorList>
    </citation>
    <scope>NUCLEOTIDE SEQUENCE</scope>
</reference>
<evidence type="ECO:0000313" key="7">
    <source>
        <dbReference type="EMBL" id="CAD7231576.1"/>
    </source>
</evidence>
<keyword evidence="5" id="KW-1133">Transmembrane helix</keyword>
<name>A0A7R8ZPI7_9CRUS</name>
<evidence type="ECO:0000256" key="1">
    <source>
        <dbReference type="ARBA" id="ARBA00004424"/>
    </source>
</evidence>
<dbReference type="EMBL" id="OB663659">
    <property type="protein sequence ID" value="CAD7231576.1"/>
    <property type="molecule type" value="Genomic_DNA"/>
</dbReference>
<dbReference type="NCBIfam" id="TIGR01013">
    <property type="entry name" value="2a58"/>
    <property type="match status" value="1"/>
</dbReference>
<evidence type="ECO:0000256" key="2">
    <source>
        <dbReference type="ARBA" id="ARBA00005808"/>
    </source>
</evidence>
<keyword evidence="4" id="KW-0812">Transmembrane</keyword>
<evidence type="ECO:0000256" key="5">
    <source>
        <dbReference type="ARBA" id="ARBA00022989"/>
    </source>
</evidence>
<dbReference type="PANTHER" id="PTHR10010:SF46">
    <property type="entry name" value="SODIUM-DEPENDENT PHOSPHATE TRANSPORT PROTEIN 2B"/>
    <property type="match status" value="1"/>
</dbReference>
<keyword evidence="3" id="KW-1003">Cell membrane</keyword>
<proteinExistence type="inferred from homology"/>
<dbReference type="OrthoDB" id="76259at2759"/>
<dbReference type="GO" id="GO:0005436">
    <property type="term" value="F:sodium:phosphate symporter activity"/>
    <property type="evidence" value="ECO:0007669"/>
    <property type="project" value="InterPro"/>
</dbReference>
<accession>A0A7R8ZPI7</accession>
<dbReference type="GO" id="GO:0016324">
    <property type="term" value="C:apical plasma membrane"/>
    <property type="evidence" value="ECO:0007669"/>
    <property type="project" value="UniProtKB-SubCell"/>
</dbReference>
<dbReference type="InterPro" id="IPR003841">
    <property type="entry name" value="Na/Pi_transpt"/>
</dbReference>
<dbReference type="AlphaFoldDB" id="A0A7R8ZPI7"/>
<comment type="subcellular location">
    <subcellularLocation>
        <location evidence="1">Apical cell membrane</location>
        <topology evidence="1">Multi-pass membrane protein</topology>
    </subcellularLocation>
</comment>
<keyword evidence="6" id="KW-0472">Membrane</keyword>